<feature type="region of interest" description="Disordered" evidence="2">
    <location>
        <begin position="101"/>
        <end position="131"/>
    </location>
</feature>
<dbReference type="SUPFAM" id="SSF103515">
    <property type="entry name" value="Autotransporter"/>
    <property type="match status" value="1"/>
</dbReference>
<reference evidence="5" key="1">
    <citation type="journal article" date="2019" name="Int. J. Syst. Evol. Microbiol.">
        <title>The Global Catalogue of Microorganisms (GCM) 10K type strain sequencing project: providing services to taxonomists for standard genome sequencing and annotation.</title>
        <authorList>
            <consortium name="The Broad Institute Genomics Platform"/>
            <consortium name="The Broad Institute Genome Sequencing Center for Infectious Disease"/>
            <person name="Wu L."/>
            <person name="Ma J."/>
        </authorList>
    </citation>
    <scope>NUCLEOTIDE SEQUENCE [LARGE SCALE GENOMIC DNA]</scope>
    <source>
        <strain evidence="5">CCUG 55609</strain>
    </source>
</reference>
<dbReference type="InterPro" id="IPR006315">
    <property type="entry name" value="OM_autotransptr_brl_dom"/>
</dbReference>
<evidence type="ECO:0000256" key="2">
    <source>
        <dbReference type="SAM" id="MobiDB-lite"/>
    </source>
</evidence>
<organism evidence="4 5">
    <name type="scientific">Mycoplana ramosa</name>
    <name type="common">Mycoplana bullata</name>
    <dbReference type="NCBI Taxonomy" id="40837"/>
    <lineage>
        <taxon>Bacteria</taxon>
        <taxon>Pseudomonadati</taxon>
        <taxon>Pseudomonadota</taxon>
        <taxon>Alphaproteobacteria</taxon>
        <taxon>Hyphomicrobiales</taxon>
        <taxon>Rhizobiaceae</taxon>
        <taxon>Mycoplana</taxon>
    </lineage>
</organism>
<dbReference type="NCBIfam" id="TIGR02601">
    <property type="entry name" value="autotrns_rpt"/>
    <property type="match status" value="8"/>
</dbReference>
<dbReference type="InterPro" id="IPR012332">
    <property type="entry name" value="Autotransporter_pectin_lyase_C"/>
</dbReference>
<evidence type="ECO:0000313" key="4">
    <source>
        <dbReference type="EMBL" id="MFD1330149.1"/>
    </source>
</evidence>
<keyword evidence="1" id="KW-0732">Signal</keyword>
<dbReference type="Pfam" id="PF03797">
    <property type="entry name" value="Autotransporter"/>
    <property type="match status" value="1"/>
</dbReference>
<dbReference type="PANTHER" id="PTHR35037:SF3">
    <property type="entry name" value="C-TERMINAL REGION OF AIDA-LIKE PROTEIN"/>
    <property type="match status" value="1"/>
</dbReference>
<dbReference type="Gene3D" id="2.40.128.130">
    <property type="entry name" value="Autotransporter beta-domain"/>
    <property type="match status" value="1"/>
</dbReference>
<evidence type="ECO:0000256" key="1">
    <source>
        <dbReference type="ARBA" id="ARBA00022729"/>
    </source>
</evidence>
<keyword evidence="5" id="KW-1185">Reference proteome</keyword>
<name>A0ABW3Z1P0_MYCRA</name>
<dbReference type="RefSeq" id="WP_377174725.1">
    <property type="nucleotide sequence ID" value="NZ_JBHTNF010000018.1"/>
</dbReference>
<accession>A0ABW3Z1P0</accession>
<dbReference type="Proteomes" id="UP001597173">
    <property type="component" value="Unassembled WGS sequence"/>
</dbReference>
<dbReference type="Gene3D" id="2.160.20.20">
    <property type="match status" value="4"/>
</dbReference>
<dbReference type="InterPro" id="IPR036709">
    <property type="entry name" value="Autotransporte_beta_dom_sf"/>
</dbReference>
<dbReference type="EMBL" id="JBHTNF010000018">
    <property type="protein sequence ID" value="MFD1330149.1"/>
    <property type="molecule type" value="Genomic_DNA"/>
</dbReference>
<dbReference type="PANTHER" id="PTHR35037">
    <property type="entry name" value="C-TERMINAL REGION OF AIDA-LIKE PROTEIN"/>
    <property type="match status" value="1"/>
</dbReference>
<dbReference type="SMART" id="SM00869">
    <property type="entry name" value="Autotransporter"/>
    <property type="match status" value="1"/>
</dbReference>
<dbReference type="InterPro" id="IPR005546">
    <property type="entry name" value="Autotransporte_beta"/>
</dbReference>
<dbReference type="NCBIfam" id="TIGR01414">
    <property type="entry name" value="autotrans_barl"/>
    <property type="match status" value="1"/>
</dbReference>
<dbReference type="PROSITE" id="PS51208">
    <property type="entry name" value="AUTOTRANSPORTER"/>
    <property type="match status" value="1"/>
</dbReference>
<dbReference type="Pfam" id="PF12951">
    <property type="entry name" value="PATR"/>
    <property type="match status" value="9"/>
</dbReference>
<feature type="domain" description="Autotransporter" evidence="3">
    <location>
        <begin position="1271"/>
        <end position="1547"/>
    </location>
</feature>
<protein>
    <submittedName>
        <fullName evidence="4">Autotransporter-associated beta strand repeat-containing protein</fullName>
    </submittedName>
</protein>
<proteinExistence type="predicted"/>
<feature type="compositionally biased region" description="Gly residues" evidence="2">
    <location>
        <begin position="113"/>
        <end position="131"/>
    </location>
</feature>
<dbReference type="InterPro" id="IPR011050">
    <property type="entry name" value="Pectin_lyase_fold/virulence"/>
</dbReference>
<gene>
    <name evidence="4" type="ORF">ACFQ33_19860</name>
</gene>
<dbReference type="InterPro" id="IPR051551">
    <property type="entry name" value="Autotransporter_adhesion"/>
</dbReference>
<dbReference type="InterPro" id="IPR013425">
    <property type="entry name" value="Autotrns_rpt"/>
</dbReference>
<dbReference type="SUPFAM" id="SSF51126">
    <property type="entry name" value="Pectin lyase-like"/>
    <property type="match status" value="2"/>
</dbReference>
<evidence type="ECO:0000313" key="5">
    <source>
        <dbReference type="Proteomes" id="UP001597173"/>
    </source>
</evidence>
<evidence type="ECO:0000259" key="3">
    <source>
        <dbReference type="PROSITE" id="PS51208"/>
    </source>
</evidence>
<sequence length="1547" mass="148114">MTAGLAAQVAASAHVRRLRNLLLCGAGGESPPFIAGWFKRGHIAALPAALSLGLSGLPNAAAAACFPGPTTACSAPGGSGFPDRSGYGGAGNGDGGGASTLDGSVTITIPGNPGSGGHGGQGADGDLPGGLGGALGASTGATATVFGLVTGGVGQTGPDGLNFGAGGGGGGTGLYYSGQDLTILWSGSLVGGAGGAGGSATAAVVGNAGGGGGGGTGIASVTAGAAITNNGVITGGRGGDGAGGGFGGGGGGGGDGLLVLGGNSVITNIGTITGGVGGAGGTGSSSGQVGSGQSGAGVNLVGSGSTLVNSSSITGGAGNNAAAGAGVITSGNATITNGGTISGGLSSDGITRAAAVHFQGAGNTLNLLTGSNLVGSLDLAPDASATIAPKNAGLTLGNGISLGGTSSAVTFDTGTADLRATGVITGSGTVTKAGSNTLTLTGTNTYSGGTTISGGTLRVGDGGTSGTLGAGNVINNATLAFNRSDSVVFGGAISGSGGLAQTGTGTLILTAANNYAGGTTIASGSTLQIGNGGTTGTLGTGAVTNDGVLAVNFASTSTIIDIADPISGAGSLNIISGGVFLSGTNTYSGPTTIAAGAGLQIGNGGTTGTLGTGAVTNNGVLQVNRSGTSVLSSAISGSGIFRQLGTGTTILTGANTYSGGTTISAGTLQIGNGGTSGSISGNIVNNAALAFNRSDDLTHAGTISGSGSLTKAGAGTLTLTGANTHAGGTTISAGTLQIGNGGTSGSISGNIVNNAALAFSRSDNLTYTGNISGTGALTKAGAGTLTLTGANTHAGGTTISAGTLQIGNGGTSGSISGNIVNNAALAFSRSDILTYTGTISGTGSLTKAGAGTLTLTGANTHAGGTTISAGTLQIGNGGTSGSVSGNIVNNAALAFNRSDDLTYAGNISGSGSLTKAGAGTLTLTGSNTYTGGTAVNGGTLAIGAPDALASGPVTFSGGTLQFTYSGTLDRSIAVDAGGFTVDTNGNAQTMSAPLTGSGAFTKIGSNSLNLTGNSTFGGATFVQEGRLAVNGSLENSHVTVQSGGTLGGNGTVGGIVTQSGGIVAPGNSIGTLNVAGNVTFGPGSLYQVEVNAAGQSDRIAATGTATLNGGTVQVLAETSSYKPSTTYTILTAAGGRTGTFGGVTSDLAFLTPTLGYDVNAVTLTLVRKTDPEPPTPEPPTPEPPAPLAFHTVAVSGNQYRTADAVEALGEGNVLFDTVVGTSANGARQAFDALSAEAHASAVTSAYADMQRVQGAILSRLRNGALAQAGDGVPPTFDLWSTGFGSSGKVSGDGNAASMDTSTGGFLIGAEAKVSETYRIGLTGGFMSTSFDIDERLSSGTDETVFGSIYGDVKWDAINVRLGALYAHHDVDVNRTVAFPGFGDRVGSSYDGSTLMAFGEVGYAFDLGRMKLEPFLGASAMRLDMDGFREEGGPAALVGYARTYELGTTMLGLRAESKLGLDLPLTMHGTVGWRHAIGDVDPSALLAFSGGASAFTVEGIPIDRDALVAEAGLDWQIGEDMTLGVSYGGQVGERAQEHAVKGNFSWRF</sequence>
<comment type="caution">
    <text evidence="4">The sequence shown here is derived from an EMBL/GenBank/DDBJ whole genome shotgun (WGS) entry which is preliminary data.</text>
</comment>